<sequence length="992" mass="106100">MHRADDDERVSLTDALPTEMVCRIVSLFRPHPGDWMALLLTSRTMAAACRATLDPASDRVRWGANGTGPTLAARLVGRHAKDVPAVLDAYRCANASALLVEACRAGDLALMRVLLDGRAKWRLDVTYRHNRPLLECVRLNSAIGVQLLLATGHADPVDHPGAAHLGRCALHEDPACRRPGHPGLCDACARGQPGGPWSDSDDDDDEDEDDNGGDAYGGTYLDAYDDDPLADTDEGDEGDADREDHHDPSPVDQQGVGDGSAHVLPSGTGPMPVAVVTAVPIVQPHGGGGGGGGDGDFEVDYDTLFEIENDDDEGSGDDDSGNDDGDYEPHASVYASLVDDDENEDDTVGSRRGHKHVHGDGDDGQESGDDEPGRASLWTGDDLDDRIKNGSDSEPRHEAVAWDGAADPTAPAQVIPAGSNSNNGHALAVRRADLARCVCRGGMTFAIVWIDDQGREIGGRVQGPASDPLWFLVCEDPTALVADGPLSFLTAHAHPPNCAAAPLWYGDDDGETVAIHNGHVADVSVAAIPAGHTQTDNAVHGQDGDTDNSTNGADEITNLVEDDDHRAITGQEPSALTDSMITTIVGNSMASQHEEGDGHQQALPDVNDTGTNASVIAVGDHGFGQVDGHGHAMMRAPCTCASGGRPFYTQAMERWCPLFWAALMSVGVLGQLLGHVGVEPPSGRPGTGMIQRWACRPADVLMMAVAQMVVFSSASRMASLSDIHAAALDLILKAGAIDLAAHGDFLVAFAADRGCSEIIEMLVEHGGGVIDVAAHNDLALRRALWRYVRLYRPAFGAGARLEPEERSSRMCLYAAALVALASAAGLDTGGMDPADALMEPLDPGFVRTLARRVYPGMTANEIGRLRLAPSGPTTRRPLRPHRDHCTLRRLFAFFFFDAPSLRCSRPRKPCFGKYKNKTINKNEKNQQSNRLFCVFFFCKSKRVCVPNRNKRLMVVRGRRPTSRRKKAVEDSGCASAKKERERQKSRPPGKPQ</sequence>
<accession>A0A0B5JEW3</accession>
<organism evidence="2 3">
    <name type="scientific">Pandoravirus inopinatum</name>
    <dbReference type="NCBI Taxonomy" id="1605721"/>
    <lineage>
        <taxon>Viruses</taxon>
        <taxon>Pandoravirus</taxon>
    </lineage>
</organism>
<feature type="region of interest" description="Disordered" evidence="1">
    <location>
        <begin position="956"/>
        <end position="992"/>
    </location>
</feature>
<dbReference type="RefSeq" id="YP_009120582.1">
    <property type="nucleotide sequence ID" value="NC_026440.1"/>
</dbReference>
<feature type="compositionally biased region" description="Acidic residues" evidence="1">
    <location>
        <begin position="199"/>
        <end position="212"/>
    </location>
</feature>
<feature type="compositionally biased region" description="Acidic residues" evidence="1">
    <location>
        <begin position="308"/>
        <end position="326"/>
    </location>
</feature>
<feature type="compositionally biased region" description="Acidic residues" evidence="1">
    <location>
        <begin position="338"/>
        <end position="347"/>
    </location>
</feature>
<feature type="compositionally biased region" description="Basic residues" evidence="1">
    <location>
        <begin position="956"/>
        <end position="966"/>
    </location>
</feature>
<dbReference type="GeneID" id="23463264"/>
<protein>
    <submittedName>
        <fullName evidence="2">Ankyrin repeat protein</fullName>
    </submittedName>
</protein>
<dbReference type="EMBL" id="KP136319">
    <property type="protein sequence ID" value="AJF98347.1"/>
    <property type="molecule type" value="Genomic_DNA"/>
</dbReference>
<reference evidence="2 3" key="1">
    <citation type="journal article" date="2015" name="Parasitol. Res.">
        <title>Viruses in close associations with free-living amoebae.</title>
        <authorList>
            <person name="Scheid P."/>
        </authorList>
    </citation>
    <scope>NUCLEOTIDE SEQUENCE [LARGE SCALE GENOMIC DNA]</scope>
    <source>
        <strain evidence="2">KlaHel</strain>
    </source>
</reference>
<feature type="region of interest" description="Disordered" evidence="1">
    <location>
        <begin position="308"/>
        <end position="395"/>
    </location>
</feature>
<evidence type="ECO:0000256" key="1">
    <source>
        <dbReference type="SAM" id="MobiDB-lite"/>
    </source>
</evidence>
<feature type="region of interest" description="Disordered" evidence="1">
    <location>
        <begin position="193"/>
        <end position="269"/>
    </location>
</feature>
<name>A0A0B5JEW3_9VIRU</name>
<evidence type="ECO:0000313" key="3">
    <source>
        <dbReference type="Proteomes" id="UP000202511"/>
    </source>
</evidence>
<feature type="compositionally biased region" description="Acidic residues" evidence="1">
    <location>
        <begin position="223"/>
        <end position="241"/>
    </location>
</feature>
<feature type="region of interest" description="Disordered" evidence="1">
    <location>
        <begin position="535"/>
        <end position="555"/>
    </location>
</feature>
<evidence type="ECO:0000313" key="2">
    <source>
        <dbReference type="EMBL" id="AJF98347.1"/>
    </source>
</evidence>
<dbReference type="Proteomes" id="UP000202511">
    <property type="component" value="Segment"/>
</dbReference>
<proteinExistence type="predicted"/>
<dbReference type="KEGG" id="vg:23463264"/>
<feature type="compositionally biased region" description="Basic and acidic residues" evidence="1">
    <location>
        <begin position="385"/>
        <end position="395"/>
    </location>
</feature>